<dbReference type="RefSeq" id="XP_066921281.1">
    <property type="nucleotide sequence ID" value="XM_067065180.1"/>
</dbReference>
<reference evidence="12" key="1">
    <citation type="submission" date="2021-01" db="UniProtKB">
        <authorList>
            <consortium name="EnsemblMetazoa"/>
        </authorList>
    </citation>
    <scope>IDENTIFICATION</scope>
</reference>
<proteinExistence type="inferred from homology"/>
<evidence type="ECO:0000256" key="10">
    <source>
        <dbReference type="SAM" id="MobiDB-lite"/>
    </source>
</evidence>
<keyword evidence="6 9" id="KW-0804">Transcription</keyword>
<keyword evidence="4 9" id="KW-0805">Transcription regulation</keyword>
<dbReference type="InterPro" id="IPR051999">
    <property type="entry name" value="Mediator_complex_subunit_1"/>
</dbReference>
<evidence type="ECO:0000256" key="2">
    <source>
        <dbReference type="ARBA" id="ARBA00006210"/>
    </source>
</evidence>
<keyword evidence="13" id="KW-1185">Reference proteome</keyword>
<dbReference type="AlphaFoldDB" id="A0A7M5VC10"/>
<feature type="compositionally biased region" description="Low complexity" evidence="10">
    <location>
        <begin position="630"/>
        <end position="640"/>
    </location>
</feature>
<feature type="region of interest" description="Disordered" evidence="10">
    <location>
        <begin position="614"/>
        <end position="650"/>
    </location>
</feature>
<dbReference type="Pfam" id="PF10744">
    <property type="entry name" value="Med1"/>
    <property type="match status" value="1"/>
</dbReference>
<comment type="similarity">
    <text evidence="2 9">Belongs to the Mediator complex subunit 1 family.</text>
</comment>
<comment type="subcellular location">
    <subcellularLocation>
        <location evidence="1 9">Nucleus</location>
    </subcellularLocation>
</comment>
<evidence type="ECO:0000259" key="11">
    <source>
        <dbReference type="Pfam" id="PF10744"/>
    </source>
</evidence>
<dbReference type="Proteomes" id="UP000594262">
    <property type="component" value="Unplaced"/>
</dbReference>
<dbReference type="GO" id="GO:0016592">
    <property type="term" value="C:mediator complex"/>
    <property type="evidence" value="ECO:0007669"/>
    <property type="project" value="InterPro"/>
</dbReference>
<evidence type="ECO:0000256" key="8">
    <source>
        <dbReference type="ARBA" id="ARBA00031254"/>
    </source>
</evidence>
<keyword evidence="5 9" id="KW-0010">Activator</keyword>
<accession>A0A7M5VC10</accession>
<name>A0A7M5VC10_9CNID</name>
<protein>
    <recommendedName>
        <fullName evidence="3 9">Mediator of RNA polymerase II transcription subunit 1</fullName>
    </recommendedName>
    <alternativeName>
        <fullName evidence="8 9">Mediator complex subunit 1</fullName>
    </alternativeName>
</protein>
<evidence type="ECO:0000313" key="12">
    <source>
        <dbReference type="EnsemblMetazoa" id="CLYHEMP007576.1"/>
    </source>
</evidence>
<dbReference type="GeneID" id="136808635"/>
<evidence type="ECO:0000256" key="9">
    <source>
        <dbReference type="RuleBase" id="RU364059"/>
    </source>
</evidence>
<dbReference type="GO" id="GO:0003712">
    <property type="term" value="F:transcription coregulator activity"/>
    <property type="evidence" value="ECO:0007669"/>
    <property type="project" value="InterPro"/>
</dbReference>
<evidence type="ECO:0000256" key="4">
    <source>
        <dbReference type="ARBA" id="ARBA00023015"/>
    </source>
</evidence>
<evidence type="ECO:0000256" key="5">
    <source>
        <dbReference type="ARBA" id="ARBA00023159"/>
    </source>
</evidence>
<comment type="function">
    <text evidence="9">Component of the Mediator complex, a coactivator involved in the regulated transcription of nearly all RNA polymerase II-dependent genes. Mediator functions as a bridge to convey information from gene-specific regulatory proteins to the basal RNA polymerase II transcription machinery. Mediator is recruited to promoters by direct interactions with regulatory proteins and serves as a scaffold for the assembly of a functional preinitiation complex with RNA polymerase II and the general transcription factors.</text>
</comment>
<dbReference type="PANTHER" id="PTHR12881:SF10">
    <property type="entry name" value="MEDIATOR OF RNA POLYMERASE II TRANSCRIPTION SUBUNIT 1"/>
    <property type="match status" value="1"/>
</dbReference>
<dbReference type="PANTHER" id="PTHR12881">
    <property type="entry name" value="MEDIATOR OF RNA POLYMERASE II TRANSCRIPTION SUBUNIT 1"/>
    <property type="match status" value="1"/>
</dbReference>
<dbReference type="OrthoDB" id="2281547at2759"/>
<organism evidence="12 13">
    <name type="scientific">Clytia hemisphaerica</name>
    <dbReference type="NCBI Taxonomy" id="252671"/>
    <lineage>
        <taxon>Eukaryota</taxon>
        <taxon>Metazoa</taxon>
        <taxon>Cnidaria</taxon>
        <taxon>Hydrozoa</taxon>
        <taxon>Hydroidolina</taxon>
        <taxon>Leptothecata</taxon>
        <taxon>Obeliida</taxon>
        <taxon>Clytiidae</taxon>
        <taxon>Clytia</taxon>
    </lineage>
</organism>
<dbReference type="InterPro" id="IPR019680">
    <property type="entry name" value="Mediator_Med1"/>
</dbReference>
<feature type="compositionally biased region" description="Polar residues" evidence="10">
    <location>
        <begin position="641"/>
        <end position="650"/>
    </location>
</feature>
<sequence>MTTVTQPQTFQDQLKTLSQILEKLKTVLPDEERKGERYHSFECSTISGEQEKVTNTINTIKTTYDQFSKVQNTSNIIKHVTERLQLTTFNQPIQDCLQNVKIKMRKLASGNSLESTIQRLESLCTEEGLRFDKDKTIFISCDMFYIEIALDSNGMAEDVNIHFTHTGEGKTLKELVNILRKKDFDEFHAHLKGLKQRYLMLKGDRFQKSKVLNALDILEQDIVKIMQSDPMSSNIADNISMGPVGYITPTMGGNNLTLTYFADPLELLDTKMPGQNKELSQNNLAQDFGFSVGVGVEPHQDSLLQTASIVNVDMGNVAYTPLDKTNSERLAASFVLQFNKPLPVSLLTAKLLQKLTRPDTPFFHESYASLDDLIIEQKFGMNRDDWGKKEFFVELPNEVHAYRCVPSKEKDNIGVMLHKIPFTQASQIPQIIKILRCQAMYNTLVCSFFRGSKNELNDDADDERKTLVFDTQAFEGNVLTVNFIHPLDETLGSIDILVTTDAIIECHLNVLPGSPIICSNDYLNKIANRCLSVPLLLRSLMKKSKTCRPEVVAPSMTTPSKKTSPHKVFQKPLKLVMPTIAQIQSNHPIISPQLTNSPSAFLNFSATGLSGPPIFPSSAQPADNKRKRTTSSTITTPTTPMSDGSRTPSTKLKIKIKRKKTDASETYEIDKTRTEMEAAEGQSHAAISATQILMSQDSIDSLAFGLPSNPGDATLLRSNSVFSDGVTFPELAGIPLDSDADLDNLLGIPSEPFVQSDTNSSSMGGNAQPAAFDIDAIRPPGSEMNFDTLPTNAIDPTLVTSSAFDIDPNNIDDIVMDSLI</sequence>
<evidence type="ECO:0000256" key="7">
    <source>
        <dbReference type="ARBA" id="ARBA00023242"/>
    </source>
</evidence>
<feature type="domain" description="Mediator complex subunit Med1" evidence="11">
    <location>
        <begin position="111"/>
        <end position="450"/>
    </location>
</feature>
<evidence type="ECO:0000256" key="6">
    <source>
        <dbReference type="ARBA" id="ARBA00023163"/>
    </source>
</evidence>
<evidence type="ECO:0000256" key="3">
    <source>
        <dbReference type="ARBA" id="ARBA00020612"/>
    </source>
</evidence>
<keyword evidence="7 9" id="KW-0539">Nucleus</keyword>
<dbReference type="EnsemblMetazoa" id="CLYHEMT007576.1">
    <property type="protein sequence ID" value="CLYHEMP007576.1"/>
    <property type="gene ID" value="CLYHEMG007576"/>
</dbReference>
<evidence type="ECO:0000256" key="1">
    <source>
        <dbReference type="ARBA" id="ARBA00004123"/>
    </source>
</evidence>
<evidence type="ECO:0000313" key="13">
    <source>
        <dbReference type="Proteomes" id="UP000594262"/>
    </source>
</evidence>
<dbReference type="GO" id="GO:0045944">
    <property type="term" value="P:positive regulation of transcription by RNA polymerase II"/>
    <property type="evidence" value="ECO:0007669"/>
    <property type="project" value="UniProtKB-ARBA"/>
</dbReference>